<dbReference type="EMBL" id="UINC01037077">
    <property type="protein sequence ID" value="SVB32018.1"/>
    <property type="molecule type" value="Genomic_DNA"/>
</dbReference>
<feature type="non-terminal residue" evidence="5">
    <location>
        <position position="1"/>
    </location>
</feature>
<evidence type="ECO:0000256" key="2">
    <source>
        <dbReference type="ARBA" id="ARBA00022490"/>
    </source>
</evidence>
<organism evidence="5">
    <name type="scientific">marine metagenome</name>
    <dbReference type="NCBI Taxonomy" id="408172"/>
    <lineage>
        <taxon>unclassified sequences</taxon>
        <taxon>metagenomes</taxon>
        <taxon>ecological metagenomes</taxon>
    </lineage>
</organism>
<dbReference type="Gene3D" id="2.60.40.10">
    <property type="entry name" value="Immunoglobulins"/>
    <property type="match status" value="1"/>
</dbReference>
<dbReference type="AlphaFoldDB" id="A0A382D0N5"/>
<gene>
    <name evidence="5" type="ORF">METZ01_LOCUS184872</name>
</gene>
<proteinExistence type="predicted"/>
<evidence type="ECO:0000259" key="4">
    <source>
        <dbReference type="Pfam" id="PF15780"/>
    </source>
</evidence>
<feature type="domain" description="Cleaved adhesin" evidence="3">
    <location>
        <begin position="297"/>
        <end position="402"/>
    </location>
</feature>
<dbReference type="InterPro" id="IPR031549">
    <property type="entry name" value="ASH"/>
</dbReference>
<keyword evidence="2" id="KW-0963">Cytoplasm</keyword>
<dbReference type="Gene3D" id="2.60.120.200">
    <property type="match status" value="2"/>
</dbReference>
<evidence type="ECO:0000313" key="5">
    <source>
        <dbReference type="EMBL" id="SVB32018.1"/>
    </source>
</evidence>
<reference evidence="5" key="1">
    <citation type="submission" date="2018-05" db="EMBL/GenBank/DDBJ databases">
        <authorList>
            <person name="Lanie J.A."/>
            <person name="Ng W.-L."/>
            <person name="Kazmierczak K.M."/>
            <person name="Andrzejewski T.M."/>
            <person name="Davidsen T.M."/>
            <person name="Wayne K.J."/>
            <person name="Tettelin H."/>
            <person name="Glass J.I."/>
            <person name="Rusch D."/>
            <person name="Podicherti R."/>
            <person name="Tsui H.-C.T."/>
            <person name="Winkler M.E."/>
        </authorList>
    </citation>
    <scope>NUCLEOTIDE SEQUENCE</scope>
</reference>
<name>A0A382D0N5_9ZZZZ</name>
<accession>A0A382D0N5</accession>
<dbReference type="InterPro" id="IPR013783">
    <property type="entry name" value="Ig-like_fold"/>
</dbReference>
<feature type="domain" description="Abnormal spindle-like microcephaly-associated protein ASH" evidence="4">
    <location>
        <begin position="484"/>
        <end position="546"/>
    </location>
</feature>
<feature type="non-terminal residue" evidence="5">
    <location>
        <position position="621"/>
    </location>
</feature>
<sequence length="621" mass="65769">SDTSVSATVNVIHNDPQDSTDTFVATINVRADTAVLDLTSGAGDWFVAPGAVGDTLDKITVIIQNDGGTDLVVDSASLAVGTHFFHDLPDSTVIPSNGTASFKITNLPQSVGTHLDTLTFNDNTDSTSGESITMNGYGHAVTDTNWSFTDPDDDVTWTLVNGSYTMNHSSSSGYFYGVDGHIISPKVALDSTSKLHFSFRNHNASTFDVRIFISDDKTNTVWTGWTAVDTITVATSGTASGVVSLSVTTRAEVSMPASADTGYVGIQFVAPSSITYNSYFLDAVLPPQVPVQAAPVTTTTESFEGTTFPPDYWTVINDGGANGWSRFTTTTSGYANTGSYSARIVYNSTAHDDWIITPKMSIESGDLMSFYARNGSPSWTERFNVKVSTTGNAKADFTASLASNVGPPTSYTQYSYDLTAYAGTDIYVGIQAFSTNEWGLYVDDINIPWTTPDISVMSVSASSLNFYGVASDTAAGTGSHSLTTTISNSGADTLTGTIASRSTDFTVSPATVDLLPDSSMTLTITYAPSATGFDSSYVDITSNNGGVANAVDSVRVLGYAFEADNYNHFEFADYDSSGFLRKNTAGGTYWRDNTSTSTLGGSNSVAVSSHKYGGESWLITP</sequence>
<dbReference type="Pfam" id="PF15780">
    <property type="entry name" value="ASH"/>
    <property type="match status" value="1"/>
</dbReference>
<evidence type="ECO:0000259" key="3">
    <source>
        <dbReference type="Pfam" id="PF07675"/>
    </source>
</evidence>
<dbReference type="NCBIfam" id="NF038128">
    <property type="entry name" value="choice_anch_J"/>
    <property type="match status" value="1"/>
</dbReference>
<protein>
    <submittedName>
        <fullName evidence="5">Uncharacterized protein</fullName>
    </submittedName>
</protein>
<comment type="subcellular location">
    <subcellularLocation>
        <location evidence="1">Cytoplasm</location>
    </subcellularLocation>
</comment>
<dbReference type="InterPro" id="IPR011628">
    <property type="entry name" value="Cleaved_adhesin"/>
</dbReference>
<evidence type="ECO:0000256" key="1">
    <source>
        <dbReference type="ARBA" id="ARBA00004496"/>
    </source>
</evidence>
<dbReference type="Pfam" id="PF07675">
    <property type="entry name" value="Cleaved_Adhesin"/>
    <property type="match status" value="1"/>
</dbReference>